<reference evidence="1 2" key="1">
    <citation type="submission" date="2017-06" db="EMBL/GenBank/DDBJ databases">
        <title>Evolution towards high GC content and high-temperature stress adaptation in endophytic Pseudomonas oryzihabitans impacted its plant-growth promoting traits.</title>
        <authorList>
            <person name="Nascimento F.X."/>
        </authorList>
    </citation>
    <scope>NUCLEOTIDE SEQUENCE [LARGE SCALE GENOMIC DNA]</scope>
    <source>
        <strain evidence="1 2">MS8</strain>
    </source>
</reference>
<organism evidence="1 2">
    <name type="scientific">Pseudomonas oryzihabitans</name>
    <dbReference type="NCBI Taxonomy" id="47885"/>
    <lineage>
        <taxon>Bacteria</taxon>
        <taxon>Pseudomonadati</taxon>
        <taxon>Pseudomonadota</taxon>
        <taxon>Gammaproteobacteria</taxon>
        <taxon>Pseudomonadales</taxon>
        <taxon>Pseudomonadaceae</taxon>
        <taxon>Pseudomonas</taxon>
    </lineage>
</organism>
<dbReference type="Gene3D" id="3.30.1300.90">
    <property type="entry name" value="PilM protein, N-terminal domain"/>
    <property type="match status" value="1"/>
</dbReference>
<dbReference type="Pfam" id="PF07419">
    <property type="entry name" value="PilM"/>
    <property type="match status" value="1"/>
</dbReference>
<dbReference type="AlphaFoldDB" id="A0A2Z5ADN0"/>
<dbReference type="InterPro" id="IPR041884">
    <property type="entry name" value="PilM_C-ter"/>
</dbReference>
<evidence type="ECO:0000313" key="1">
    <source>
        <dbReference type="EMBL" id="AXA68885.1"/>
    </source>
</evidence>
<dbReference type="InterPro" id="IPR009987">
    <property type="entry name" value="IM_PilM"/>
</dbReference>
<dbReference type="EMBL" id="CP022198">
    <property type="protein sequence ID" value="AXA68885.1"/>
    <property type="molecule type" value="Genomic_DNA"/>
</dbReference>
<accession>A0A2Z5ADN0</accession>
<proteinExistence type="predicted"/>
<sequence length="145" mass="14933">MPMLWVILVVMLAGAGLLSEQLQRSDNRRQAVDVSALAHNLLIYRNALAEYAYNNPGLSGAPADSALALPNWWVHAAGVSGYVQAGSSYTYFASPPNGLVTTLAELTESTAVGYATNGQLVSPSSGATGIALPAAVPAGAAVAYR</sequence>
<gene>
    <name evidence="1" type="ORF">CE139_24815</name>
</gene>
<protein>
    <submittedName>
        <fullName evidence="1">Pilus assembly protein PilP</fullName>
    </submittedName>
</protein>
<dbReference type="Gene3D" id="6.20.120.30">
    <property type="entry name" value="PilM protein, C-terminal domain"/>
    <property type="match status" value="1"/>
</dbReference>
<dbReference type="InterPro" id="IPR041883">
    <property type="entry name" value="PilM_N-ter"/>
</dbReference>
<evidence type="ECO:0000313" key="2">
    <source>
        <dbReference type="Proteomes" id="UP000250579"/>
    </source>
</evidence>
<dbReference type="Proteomes" id="UP000250579">
    <property type="component" value="Chromosome"/>
</dbReference>
<dbReference type="RefSeq" id="WP_208693051.1">
    <property type="nucleotide sequence ID" value="NZ_CP022198.1"/>
</dbReference>
<name>A0A2Z5ADN0_9PSED</name>